<evidence type="ECO:0000313" key="6">
    <source>
        <dbReference type="Proteomes" id="UP000634780"/>
    </source>
</evidence>
<evidence type="ECO:0000256" key="3">
    <source>
        <dbReference type="ARBA" id="ARBA00022691"/>
    </source>
</evidence>
<keyword evidence="2" id="KW-0808">Transferase</keyword>
<keyword evidence="3" id="KW-0949">S-adenosyl-L-methionine</keyword>
<evidence type="ECO:0000256" key="1">
    <source>
        <dbReference type="ARBA" id="ARBA00022603"/>
    </source>
</evidence>
<dbReference type="Pfam" id="PF13649">
    <property type="entry name" value="Methyltransf_25"/>
    <property type="match status" value="1"/>
</dbReference>
<gene>
    <name evidence="5" type="ORF">JGB26_19165</name>
</gene>
<dbReference type="CDD" id="cd02440">
    <property type="entry name" value="AdoMet_MTases"/>
    <property type="match status" value="1"/>
</dbReference>
<dbReference type="GO" id="GO:0032259">
    <property type="term" value="P:methylation"/>
    <property type="evidence" value="ECO:0007669"/>
    <property type="project" value="UniProtKB-KW"/>
</dbReference>
<evidence type="ECO:0000256" key="2">
    <source>
        <dbReference type="ARBA" id="ARBA00022679"/>
    </source>
</evidence>
<accession>A0ABS0X7Z6</accession>
<dbReference type="SUPFAM" id="SSF53335">
    <property type="entry name" value="S-adenosyl-L-methionine-dependent methyltransferases"/>
    <property type="match status" value="1"/>
</dbReference>
<dbReference type="InterPro" id="IPR029063">
    <property type="entry name" value="SAM-dependent_MTases_sf"/>
</dbReference>
<feature type="domain" description="Methyltransferase" evidence="4">
    <location>
        <begin position="57"/>
        <end position="150"/>
    </location>
</feature>
<dbReference type="EMBL" id="JAEKOZ010000011">
    <property type="protein sequence ID" value="MBJ3809211.1"/>
    <property type="molecule type" value="Genomic_DNA"/>
</dbReference>
<reference evidence="5 6" key="1">
    <citation type="submission" date="2020-12" db="EMBL/GenBank/DDBJ databases">
        <title>Streptomyces typhae sp. nov., a novel endophytic actinomycete isolated from the root of cattail pollen (Typha angustifolia L.).</title>
        <authorList>
            <person name="Peng C."/>
            <person name="Liu C."/>
        </authorList>
    </citation>
    <scope>NUCLEOTIDE SEQUENCE [LARGE SCALE GENOMIC DNA]</scope>
    <source>
        <strain evidence="5 6">JCM 4753</strain>
    </source>
</reference>
<organism evidence="5 6">
    <name type="scientific">Streptomyces flavofungini</name>
    <dbReference type="NCBI Taxonomy" id="68200"/>
    <lineage>
        <taxon>Bacteria</taxon>
        <taxon>Bacillati</taxon>
        <taxon>Actinomycetota</taxon>
        <taxon>Actinomycetes</taxon>
        <taxon>Kitasatosporales</taxon>
        <taxon>Streptomycetaceae</taxon>
        <taxon>Streptomyces</taxon>
    </lineage>
</organism>
<dbReference type="Proteomes" id="UP000634780">
    <property type="component" value="Unassembled WGS sequence"/>
</dbReference>
<sequence>MIIYPGNRIELSCEDYDVLYRGNTPAGAGAPLPPWDIGGPQKFVVEWQENDRIVGPVLDAGCGSGIHAVYLAQQGHEVVGFDYSATAIEAAKHRASTAGLAGTVSFQIADATSLDLAGPYATVIDSALYHGLTEGERRVYVTSLRRVCGPSARLFLACHSDESPEGTMGPYRISRESIQETLSSAGWVVKNISPGVYETTSWEVLAGFAKAHGVDVSGIGGRENEFSQGRSQLPVWLVEAQASNGLE</sequence>
<dbReference type="PANTHER" id="PTHR43464">
    <property type="entry name" value="METHYLTRANSFERASE"/>
    <property type="match status" value="1"/>
</dbReference>
<dbReference type="InterPro" id="IPR041698">
    <property type="entry name" value="Methyltransf_25"/>
</dbReference>
<dbReference type="PANTHER" id="PTHR43464:SF19">
    <property type="entry name" value="UBIQUINONE BIOSYNTHESIS O-METHYLTRANSFERASE, MITOCHONDRIAL"/>
    <property type="match status" value="1"/>
</dbReference>
<dbReference type="GO" id="GO:0008168">
    <property type="term" value="F:methyltransferase activity"/>
    <property type="evidence" value="ECO:0007669"/>
    <property type="project" value="UniProtKB-KW"/>
</dbReference>
<proteinExistence type="predicted"/>
<keyword evidence="1 5" id="KW-0489">Methyltransferase</keyword>
<dbReference type="Gene3D" id="3.40.50.150">
    <property type="entry name" value="Vaccinia Virus protein VP39"/>
    <property type="match status" value="1"/>
</dbReference>
<name>A0ABS0X7Z6_9ACTN</name>
<keyword evidence="6" id="KW-1185">Reference proteome</keyword>
<evidence type="ECO:0000313" key="5">
    <source>
        <dbReference type="EMBL" id="MBJ3809211.1"/>
    </source>
</evidence>
<dbReference type="RefSeq" id="WP_190118679.1">
    <property type="nucleotide sequence ID" value="NZ_BMVR01000012.1"/>
</dbReference>
<comment type="caution">
    <text evidence="5">The sequence shown here is derived from an EMBL/GenBank/DDBJ whole genome shotgun (WGS) entry which is preliminary data.</text>
</comment>
<protein>
    <submittedName>
        <fullName evidence="5">Class I SAM-dependent methyltransferase</fullName>
    </submittedName>
</protein>
<evidence type="ECO:0000259" key="4">
    <source>
        <dbReference type="Pfam" id="PF13649"/>
    </source>
</evidence>